<dbReference type="STRING" id="1210089.GCA_001613165_01351"/>
<reference evidence="1 2" key="1">
    <citation type="submission" date="2018-07" db="EMBL/GenBank/DDBJ databases">
        <title>Genomic Encyclopedia of Type Strains, Phase IV (KMG-IV): sequencing the most valuable type-strain genomes for metagenomic binning, comparative biology and taxonomic classification.</title>
        <authorList>
            <person name="Goeker M."/>
        </authorList>
    </citation>
    <scope>NUCLEOTIDE SEQUENCE [LARGE SCALE GENOMIC DNA]</scope>
    <source>
        <strain evidence="1 2">DSM 44952</strain>
    </source>
</reference>
<proteinExistence type="predicted"/>
<dbReference type="AlphaFoldDB" id="A0A370H6V0"/>
<evidence type="ECO:0000313" key="2">
    <source>
        <dbReference type="Proteomes" id="UP000255355"/>
    </source>
</evidence>
<gene>
    <name evidence="1" type="ORF">DFR68_104315</name>
</gene>
<accession>A0A370H6V0</accession>
<evidence type="ECO:0000313" key="1">
    <source>
        <dbReference type="EMBL" id="RDI51831.1"/>
    </source>
</evidence>
<keyword evidence="2" id="KW-1185">Reference proteome</keyword>
<name>A0A370H6V0_9NOCA</name>
<protein>
    <submittedName>
        <fullName evidence="1">Uncharacterized protein</fullName>
    </submittedName>
</protein>
<dbReference type="EMBL" id="QQAZ01000004">
    <property type="protein sequence ID" value="RDI51831.1"/>
    <property type="molecule type" value="Genomic_DNA"/>
</dbReference>
<sequence>MNNEPADMATGELAGSRYERLVSRARRGGYYMASEPLPPYRWILHDVADGAPIVSMHTLDEVEQWLDT</sequence>
<dbReference type="Proteomes" id="UP000255355">
    <property type="component" value="Unassembled WGS sequence"/>
</dbReference>
<comment type="caution">
    <text evidence="1">The sequence shown here is derived from an EMBL/GenBank/DDBJ whole genome shotgun (WGS) entry which is preliminary data.</text>
</comment>
<organism evidence="1 2">
    <name type="scientific">Nocardia mexicana</name>
    <dbReference type="NCBI Taxonomy" id="279262"/>
    <lineage>
        <taxon>Bacteria</taxon>
        <taxon>Bacillati</taxon>
        <taxon>Actinomycetota</taxon>
        <taxon>Actinomycetes</taxon>
        <taxon>Mycobacteriales</taxon>
        <taxon>Nocardiaceae</taxon>
        <taxon>Nocardia</taxon>
    </lineage>
</organism>